<dbReference type="PROSITE" id="PS00041">
    <property type="entry name" value="HTH_ARAC_FAMILY_1"/>
    <property type="match status" value="1"/>
</dbReference>
<evidence type="ECO:0000313" key="6">
    <source>
        <dbReference type="Proteomes" id="UP000051576"/>
    </source>
</evidence>
<dbReference type="eggNOG" id="COG2207">
    <property type="taxonomic scope" value="Bacteria"/>
</dbReference>
<accession>A0A0R2C9V6</accession>
<keyword evidence="1" id="KW-0805">Transcription regulation</keyword>
<evidence type="ECO:0000313" key="5">
    <source>
        <dbReference type="EMBL" id="KRM88655.1"/>
    </source>
</evidence>
<dbReference type="EMBL" id="AYYX01000026">
    <property type="protein sequence ID" value="KRM88655.1"/>
    <property type="molecule type" value="Genomic_DNA"/>
</dbReference>
<gene>
    <name evidence="5" type="ORF">FD21_GL000969</name>
</gene>
<dbReference type="SMART" id="SM00342">
    <property type="entry name" value="HTH_ARAC"/>
    <property type="match status" value="1"/>
</dbReference>
<dbReference type="PROSITE" id="PS01124">
    <property type="entry name" value="HTH_ARAC_FAMILY_2"/>
    <property type="match status" value="1"/>
</dbReference>
<dbReference type="AlphaFoldDB" id="A0A0R2C9V6"/>
<feature type="domain" description="HTH araC/xylS-type" evidence="4">
    <location>
        <begin position="269"/>
        <end position="367"/>
    </location>
</feature>
<evidence type="ECO:0000256" key="2">
    <source>
        <dbReference type="ARBA" id="ARBA00023125"/>
    </source>
</evidence>
<dbReference type="Pfam" id="PF12833">
    <property type="entry name" value="HTH_18"/>
    <property type="match status" value="1"/>
</dbReference>
<dbReference type="SUPFAM" id="SSF46689">
    <property type="entry name" value="Homeodomain-like"/>
    <property type="match status" value="2"/>
</dbReference>
<name>A0A0R2C9V6_9LACO</name>
<comment type="caution">
    <text evidence="5">The sequence shown here is derived from an EMBL/GenBank/DDBJ whole genome shotgun (WGS) entry which is preliminary data.</text>
</comment>
<evidence type="ECO:0000256" key="3">
    <source>
        <dbReference type="ARBA" id="ARBA00023163"/>
    </source>
</evidence>
<keyword evidence="6" id="KW-1185">Reference proteome</keyword>
<dbReference type="PANTHER" id="PTHR43280:SF2">
    <property type="entry name" value="HTH-TYPE TRANSCRIPTIONAL REGULATOR EXSA"/>
    <property type="match status" value="1"/>
</dbReference>
<dbReference type="STRING" id="1133569.FD21_GL000969"/>
<reference evidence="5 6" key="1">
    <citation type="journal article" date="2015" name="Genome Announc.">
        <title>Expanding the biotechnology potential of lactobacilli through comparative genomics of 213 strains and associated genera.</title>
        <authorList>
            <person name="Sun Z."/>
            <person name="Harris H.M."/>
            <person name="McCann A."/>
            <person name="Guo C."/>
            <person name="Argimon S."/>
            <person name="Zhang W."/>
            <person name="Yang X."/>
            <person name="Jeffery I.B."/>
            <person name="Cooney J.C."/>
            <person name="Kagawa T.F."/>
            <person name="Liu W."/>
            <person name="Song Y."/>
            <person name="Salvetti E."/>
            <person name="Wrobel A."/>
            <person name="Rasinkangas P."/>
            <person name="Parkhill J."/>
            <person name="Rea M.C."/>
            <person name="O'Sullivan O."/>
            <person name="Ritari J."/>
            <person name="Douillard F.P."/>
            <person name="Paul Ross R."/>
            <person name="Yang R."/>
            <person name="Briner A.E."/>
            <person name="Felis G.E."/>
            <person name="de Vos W.M."/>
            <person name="Barrangou R."/>
            <person name="Klaenhammer T.R."/>
            <person name="Caufield P.W."/>
            <person name="Cui Y."/>
            <person name="Zhang H."/>
            <person name="O'Toole P.W."/>
        </authorList>
    </citation>
    <scope>NUCLEOTIDE SEQUENCE [LARGE SCALE GENOMIC DNA]</scope>
    <source>
        <strain evidence="5 6">DSM 20605</strain>
    </source>
</reference>
<dbReference type="InterPro" id="IPR018062">
    <property type="entry name" value="HTH_AraC-typ_CS"/>
</dbReference>
<dbReference type="Proteomes" id="UP000051576">
    <property type="component" value="Unassembled WGS sequence"/>
</dbReference>
<dbReference type="Gene3D" id="1.10.10.60">
    <property type="entry name" value="Homeodomain-like"/>
    <property type="match status" value="2"/>
</dbReference>
<dbReference type="PANTHER" id="PTHR43280">
    <property type="entry name" value="ARAC-FAMILY TRANSCRIPTIONAL REGULATOR"/>
    <property type="match status" value="1"/>
</dbReference>
<dbReference type="InterPro" id="IPR009057">
    <property type="entry name" value="Homeodomain-like_sf"/>
</dbReference>
<dbReference type="PATRIC" id="fig|1133569.4.peg.1088"/>
<evidence type="ECO:0000259" key="4">
    <source>
        <dbReference type="PROSITE" id="PS01124"/>
    </source>
</evidence>
<sequence>MSKLTNLLKEFHIASKISIFVYDENKKLTDKFKPTVSPNFPEKFLNKIATTLPAKSCRAFNTSKNECFSVLYLASKKYHYIIFWCNLQTIEALGYFRDSFPSISLERLIAYTRIFYFSLFNQLPEINEPTFINDSELLINDSFDQKEVYHNSYYRELLMLKALEKGNLAEFKPRLRSFIESGTFGKMAAGNELRNSKDLLIATTTLFTRAAIKGGMHPESAYQLSDKCVQKIERLPQINSITDLIQEIGEIFLSQVRAAPNFSNATLVFLIQDYIYKHLNRPMNLNQLSKQLNYSKNYLCRIFKQTTNQTIVDYANEQKIREVQSQLVFSNKSITEIASMLGFYDQSYLTKLFKKHLGITPIKFRQKYHM</sequence>
<dbReference type="InterPro" id="IPR018060">
    <property type="entry name" value="HTH_AraC"/>
</dbReference>
<dbReference type="GO" id="GO:0043565">
    <property type="term" value="F:sequence-specific DNA binding"/>
    <property type="evidence" value="ECO:0007669"/>
    <property type="project" value="InterPro"/>
</dbReference>
<dbReference type="RefSeq" id="WP_010580813.1">
    <property type="nucleotide sequence ID" value="NZ_AHYZ01000125.1"/>
</dbReference>
<organism evidence="5 6">
    <name type="scientific">Liquorilactobacillus vini DSM 20605</name>
    <dbReference type="NCBI Taxonomy" id="1133569"/>
    <lineage>
        <taxon>Bacteria</taxon>
        <taxon>Bacillati</taxon>
        <taxon>Bacillota</taxon>
        <taxon>Bacilli</taxon>
        <taxon>Lactobacillales</taxon>
        <taxon>Lactobacillaceae</taxon>
        <taxon>Liquorilactobacillus</taxon>
    </lineage>
</organism>
<evidence type="ECO:0000256" key="1">
    <source>
        <dbReference type="ARBA" id="ARBA00023015"/>
    </source>
</evidence>
<proteinExistence type="predicted"/>
<dbReference type="GO" id="GO:0003700">
    <property type="term" value="F:DNA-binding transcription factor activity"/>
    <property type="evidence" value="ECO:0007669"/>
    <property type="project" value="InterPro"/>
</dbReference>
<keyword evidence="2" id="KW-0238">DNA-binding</keyword>
<protein>
    <recommendedName>
        <fullName evidence="4">HTH araC/xylS-type domain-containing protein</fullName>
    </recommendedName>
</protein>
<keyword evidence="3" id="KW-0804">Transcription</keyword>